<accession>A0A0E9VTN1</accession>
<sequence length="32" mass="3375">MIHLSAHNLSDVNEGEASLSIGASSLLWYCVG</sequence>
<dbReference type="EMBL" id="GBXM01027882">
    <property type="protein sequence ID" value="JAH80695.1"/>
    <property type="molecule type" value="Transcribed_RNA"/>
</dbReference>
<reference evidence="1" key="1">
    <citation type="submission" date="2014-11" db="EMBL/GenBank/DDBJ databases">
        <authorList>
            <person name="Amaro Gonzalez C."/>
        </authorList>
    </citation>
    <scope>NUCLEOTIDE SEQUENCE</scope>
</reference>
<proteinExistence type="predicted"/>
<name>A0A0E9VTN1_ANGAN</name>
<dbReference type="AlphaFoldDB" id="A0A0E9VTN1"/>
<reference evidence="1" key="2">
    <citation type="journal article" date="2015" name="Fish Shellfish Immunol.">
        <title>Early steps in the European eel (Anguilla anguilla)-Vibrio vulnificus interaction in the gills: Role of the RtxA13 toxin.</title>
        <authorList>
            <person name="Callol A."/>
            <person name="Pajuelo D."/>
            <person name="Ebbesson L."/>
            <person name="Teles M."/>
            <person name="MacKenzie S."/>
            <person name="Amaro C."/>
        </authorList>
    </citation>
    <scope>NUCLEOTIDE SEQUENCE</scope>
</reference>
<evidence type="ECO:0000313" key="1">
    <source>
        <dbReference type="EMBL" id="JAH80695.1"/>
    </source>
</evidence>
<organism evidence="1">
    <name type="scientific">Anguilla anguilla</name>
    <name type="common">European freshwater eel</name>
    <name type="synonym">Muraena anguilla</name>
    <dbReference type="NCBI Taxonomy" id="7936"/>
    <lineage>
        <taxon>Eukaryota</taxon>
        <taxon>Metazoa</taxon>
        <taxon>Chordata</taxon>
        <taxon>Craniata</taxon>
        <taxon>Vertebrata</taxon>
        <taxon>Euteleostomi</taxon>
        <taxon>Actinopterygii</taxon>
        <taxon>Neopterygii</taxon>
        <taxon>Teleostei</taxon>
        <taxon>Anguilliformes</taxon>
        <taxon>Anguillidae</taxon>
        <taxon>Anguilla</taxon>
    </lineage>
</organism>
<protein>
    <submittedName>
        <fullName evidence="1">Uncharacterized protein</fullName>
    </submittedName>
</protein>